<evidence type="ECO:0000256" key="4">
    <source>
        <dbReference type="ARBA" id="ARBA00022692"/>
    </source>
</evidence>
<dbReference type="InterPro" id="IPR035906">
    <property type="entry name" value="MetI-like_sf"/>
</dbReference>
<keyword evidence="2 7" id="KW-0813">Transport</keyword>
<reference evidence="10 11" key="1">
    <citation type="submission" date="2018-05" db="EMBL/GenBank/DDBJ databases">
        <title>Paenibacillus flagellatus sp. nov., isolated from selenium mineral soil.</title>
        <authorList>
            <person name="Dai X."/>
        </authorList>
    </citation>
    <scope>NUCLEOTIDE SEQUENCE [LARGE SCALE GENOMIC DNA]</scope>
    <source>
        <strain evidence="10 11">DXL2</strain>
    </source>
</reference>
<dbReference type="InterPro" id="IPR050809">
    <property type="entry name" value="UgpAE/MalFG_permease"/>
</dbReference>
<feature type="transmembrane region" description="Helical" evidence="7">
    <location>
        <begin position="48"/>
        <end position="66"/>
    </location>
</feature>
<feature type="domain" description="ABC transmembrane type-1" evidence="9">
    <location>
        <begin position="109"/>
        <end position="324"/>
    </location>
</feature>
<dbReference type="OrthoDB" id="9785836at2"/>
<dbReference type="GO" id="GO:0005886">
    <property type="term" value="C:plasma membrane"/>
    <property type="evidence" value="ECO:0007669"/>
    <property type="project" value="UniProtKB-SubCell"/>
</dbReference>
<accession>A0A2V5KEU0</accession>
<dbReference type="SUPFAM" id="SSF161098">
    <property type="entry name" value="MetI-like"/>
    <property type="match status" value="1"/>
</dbReference>
<comment type="similarity">
    <text evidence="7">Belongs to the binding-protein-dependent transport system permease family.</text>
</comment>
<dbReference type="CDD" id="cd06261">
    <property type="entry name" value="TM_PBP2"/>
    <property type="match status" value="1"/>
</dbReference>
<evidence type="ECO:0000259" key="9">
    <source>
        <dbReference type="PROSITE" id="PS50928"/>
    </source>
</evidence>
<dbReference type="InterPro" id="IPR000515">
    <property type="entry name" value="MetI-like"/>
</dbReference>
<feature type="transmembrane region" description="Helical" evidence="7">
    <location>
        <begin position="243"/>
        <end position="263"/>
    </location>
</feature>
<name>A0A2V5KEU0_9BACL</name>
<evidence type="ECO:0000256" key="7">
    <source>
        <dbReference type="RuleBase" id="RU363032"/>
    </source>
</evidence>
<feature type="compositionally biased region" description="Low complexity" evidence="8">
    <location>
        <begin position="18"/>
        <end position="32"/>
    </location>
</feature>
<feature type="region of interest" description="Disordered" evidence="8">
    <location>
        <begin position="1"/>
        <end position="33"/>
    </location>
</feature>
<dbReference type="Pfam" id="PF00528">
    <property type="entry name" value="BPD_transp_1"/>
    <property type="match status" value="1"/>
</dbReference>
<dbReference type="GO" id="GO:0055085">
    <property type="term" value="P:transmembrane transport"/>
    <property type="evidence" value="ECO:0007669"/>
    <property type="project" value="InterPro"/>
</dbReference>
<evidence type="ECO:0000313" key="11">
    <source>
        <dbReference type="Proteomes" id="UP000247476"/>
    </source>
</evidence>
<evidence type="ECO:0000256" key="5">
    <source>
        <dbReference type="ARBA" id="ARBA00022989"/>
    </source>
</evidence>
<dbReference type="PROSITE" id="PS50928">
    <property type="entry name" value="ABC_TM1"/>
    <property type="match status" value="1"/>
</dbReference>
<evidence type="ECO:0000313" key="10">
    <source>
        <dbReference type="EMBL" id="PYI56673.1"/>
    </source>
</evidence>
<evidence type="ECO:0000256" key="3">
    <source>
        <dbReference type="ARBA" id="ARBA00022475"/>
    </source>
</evidence>
<proteinExistence type="inferred from homology"/>
<evidence type="ECO:0000256" key="6">
    <source>
        <dbReference type="ARBA" id="ARBA00023136"/>
    </source>
</evidence>
<feature type="transmembrane region" description="Helical" evidence="7">
    <location>
        <begin position="200"/>
        <end position="222"/>
    </location>
</feature>
<organism evidence="10 11">
    <name type="scientific">Paenibacillus flagellatus</name>
    <dbReference type="NCBI Taxonomy" id="2211139"/>
    <lineage>
        <taxon>Bacteria</taxon>
        <taxon>Bacillati</taxon>
        <taxon>Bacillota</taxon>
        <taxon>Bacilli</taxon>
        <taxon>Bacillales</taxon>
        <taxon>Paenibacillaceae</taxon>
        <taxon>Paenibacillus</taxon>
    </lineage>
</organism>
<keyword evidence="4 7" id="KW-0812">Transmembrane</keyword>
<evidence type="ECO:0000256" key="2">
    <source>
        <dbReference type="ARBA" id="ARBA00022448"/>
    </source>
</evidence>
<gene>
    <name evidence="10" type="ORF">DLM86_06050</name>
</gene>
<keyword evidence="6 7" id="KW-0472">Membrane</keyword>
<keyword evidence="5 7" id="KW-1133">Transmembrane helix</keyword>
<comment type="subcellular location">
    <subcellularLocation>
        <location evidence="1 7">Cell membrane</location>
        <topology evidence="1 7">Multi-pass membrane protein</topology>
    </subcellularLocation>
</comment>
<dbReference type="Gene3D" id="1.10.3720.10">
    <property type="entry name" value="MetI-like"/>
    <property type="match status" value="1"/>
</dbReference>
<evidence type="ECO:0000256" key="1">
    <source>
        <dbReference type="ARBA" id="ARBA00004651"/>
    </source>
</evidence>
<dbReference type="Proteomes" id="UP000247476">
    <property type="component" value="Unassembled WGS sequence"/>
</dbReference>
<feature type="transmembrane region" description="Helical" evidence="7">
    <location>
        <begin position="113"/>
        <end position="134"/>
    </location>
</feature>
<dbReference type="PANTHER" id="PTHR43227">
    <property type="entry name" value="BLL4140 PROTEIN"/>
    <property type="match status" value="1"/>
</dbReference>
<feature type="transmembrane region" description="Helical" evidence="7">
    <location>
        <begin position="155"/>
        <end position="180"/>
    </location>
</feature>
<keyword evidence="3" id="KW-1003">Cell membrane</keyword>
<dbReference type="PANTHER" id="PTHR43227:SF11">
    <property type="entry name" value="BLL4140 PROTEIN"/>
    <property type="match status" value="1"/>
</dbReference>
<comment type="caution">
    <text evidence="10">The sequence shown here is derived from an EMBL/GenBank/DDBJ whole genome shotgun (WGS) entry which is preliminary data.</text>
</comment>
<evidence type="ECO:0000256" key="8">
    <source>
        <dbReference type="SAM" id="MobiDB-lite"/>
    </source>
</evidence>
<protein>
    <submittedName>
        <fullName evidence="10">Protein lplB</fullName>
    </submittedName>
</protein>
<feature type="transmembrane region" description="Helical" evidence="7">
    <location>
        <begin position="303"/>
        <end position="327"/>
    </location>
</feature>
<dbReference type="AlphaFoldDB" id="A0A2V5KEU0"/>
<keyword evidence="11" id="KW-1185">Reference proteome</keyword>
<sequence>MKPFIRNKKDSHGGCKVSHSTAQISQSSSSAHPIKERGRRWKLFRSNLDTYVLLLPGLAFLLLFKYTPMYGIVIAFQDFNIFDGISGSRWVGLEQFQKLVHSDEFMQVFRNTLLISFYKIFLLFPIPILLALILNEVGKMWFKRSVQTIVYLPHFLSWVIISGLFVNILSPSTGIVNAIIESFGGEPISFLIDNNYFRSVVVFTAGWKEAGWNAIIFIAAIASIDQDQYEAASMDGASRIQKMIHITLPGIAPTIVLVFILRIGNLLDAGTEQILTLYNPVVYETGDVIGTYVYRIGLGKMDYSFSTAVGLFNSVVGFLLIISGNFLSKKLVKRSIW</sequence>
<dbReference type="EMBL" id="QJVJ01000002">
    <property type="protein sequence ID" value="PYI56673.1"/>
    <property type="molecule type" value="Genomic_DNA"/>
</dbReference>